<gene>
    <name evidence="5" type="ORF">CHS0354_023736</name>
</gene>
<dbReference type="Pfam" id="PF02368">
    <property type="entry name" value="Big_2"/>
    <property type="match status" value="2"/>
</dbReference>
<dbReference type="InterPro" id="IPR013378">
    <property type="entry name" value="InlB-like_B-rpt"/>
</dbReference>
<evidence type="ECO:0000259" key="4">
    <source>
        <dbReference type="SMART" id="SM00635"/>
    </source>
</evidence>
<dbReference type="InterPro" id="IPR042229">
    <property type="entry name" value="Listeria/Bacterioides_rpt_sf"/>
</dbReference>
<evidence type="ECO:0000256" key="3">
    <source>
        <dbReference type="ARBA" id="ARBA00022737"/>
    </source>
</evidence>
<organism evidence="5 6">
    <name type="scientific">Potamilus streckersoni</name>
    <dbReference type="NCBI Taxonomy" id="2493646"/>
    <lineage>
        <taxon>Eukaryota</taxon>
        <taxon>Metazoa</taxon>
        <taxon>Spiralia</taxon>
        <taxon>Lophotrochozoa</taxon>
        <taxon>Mollusca</taxon>
        <taxon>Bivalvia</taxon>
        <taxon>Autobranchia</taxon>
        <taxon>Heteroconchia</taxon>
        <taxon>Palaeoheterodonta</taxon>
        <taxon>Unionida</taxon>
        <taxon>Unionoidea</taxon>
        <taxon>Unionidae</taxon>
        <taxon>Ambleminae</taxon>
        <taxon>Lampsilini</taxon>
        <taxon>Potamilus</taxon>
    </lineage>
</organism>
<comment type="caution">
    <text evidence="5">The sequence shown here is derived from an EMBL/GenBank/DDBJ whole genome shotgun (WGS) entry which is preliminary data.</text>
</comment>
<accession>A0AAE0RZ54</accession>
<dbReference type="InterPro" id="IPR003343">
    <property type="entry name" value="Big_2"/>
</dbReference>
<keyword evidence="3" id="KW-0677">Repeat</keyword>
<proteinExistence type="predicted"/>
<dbReference type="EMBL" id="JAEAOA010001427">
    <property type="protein sequence ID" value="KAK3582200.1"/>
    <property type="molecule type" value="Genomic_DNA"/>
</dbReference>
<dbReference type="SMART" id="SM00635">
    <property type="entry name" value="BID_2"/>
    <property type="match status" value="2"/>
</dbReference>
<keyword evidence="2" id="KW-0433">Leucine-rich repeat</keyword>
<dbReference type="Gene3D" id="3.80.10.10">
    <property type="entry name" value="Ribonuclease Inhibitor"/>
    <property type="match status" value="2"/>
</dbReference>
<dbReference type="PANTHER" id="PTHR47566">
    <property type="match status" value="1"/>
</dbReference>
<dbReference type="Gene3D" id="2.60.40.1080">
    <property type="match status" value="2"/>
</dbReference>
<protein>
    <recommendedName>
        <fullName evidence="4">BIG2 domain-containing protein</fullName>
    </recommendedName>
</protein>
<dbReference type="Gene3D" id="2.60.40.4270">
    <property type="entry name" value="Listeria-Bacteroides repeat domain"/>
    <property type="match status" value="13"/>
</dbReference>
<dbReference type="PANTHER" id="PTHR47566:SF1">
    <property type="entry name" value="PROTEIN NUD1"/>
    <property type="match status" value="1"/>
</dbReference>
<dbReference type="InterPro" id="IPR052574">
    <property type="entry name" value="CDIRP"/>
</dbReference>
<evidence type="ECO:0000256" key="1">
    <source>
        <dbReference type="ARBA" id="ARBA00004196"/>
    </source>
</evidence>
<reference evidence="5" key="3">
    <citation type="submission" date="2023-05" db="EMBL/GenBank/DDBJ databases">
        <authorList>
            <person name="Smith C.H."/>
        </authorList>
    </citation>
    <scope>NUCLEOTIDE SEQUENCE</scope>
    <source>
        <strain evidence="5">CHS0354</strain>
        <tissue evidence="5">Mantle</tissue>
    </source>
</reference>
<dbReference type="InterPro" id="IPR032675">
    <property type="entry name" value="LRR_dom_sf"/>
</dbReference>
<keyword evidence="6" id="KW-1185">Reference proteome</keyword>
<reference evidence="5" key="1">
    <citation type="journal article" date="2021" name="Genome Biol. Evol.">
        <title>A High-Quality Reference Genome for a Parasitic Bivalve with Doubly Uniparental Inheritance (Bivalvia: Unionida).</title>
        <authorList>
            <person name="Smith C.H."/>
        </authorList>
    </citation>
    <scope>NUCLEOTIDE SEQUENCE</scope>
    <source>
        <strain evidence="5">CHS0354</strain>
    </source>
</reference>
<dbReference type="GO" id="GO:0035591">
    <property type="term" value="F:signaling adaptor activity"/>
    <property type="evidence" value="ECO:0007669"/>
    <property type="project" value="TreeGrafter"/>
</dbReference>
<sequence length="1696" mass="184591">MNTTFIMNTSKVSYLVLKRAFLFVPIVFALAFFAGECPSPTPSFYTVTFNENGGIPGTVKSRNVEYGKTIGQLVGAELPSMTGVFLQFGGGDVFVFGVTPVTKDITIYAQWEKLYVVTLLANGGKDGTTTFVYAEKGKPTPILPGNELPTRQGYRLAGWNSQADGNGKDFAFGETLVFENTNIYAKWAENPYTVTFNSNGGSTVPNATVNHGSRVTKPTDPTRVGYAFGGWYKEEASTNVFNFDTETITANITLYAKWLFNYTVSFNTDGGTKILSQTVAHGKRANPPINPTREGYDFRGWYKDDLYQNAFDFAIDVVTANITLYARWSIKLYTVTFNTGGGSLEPSVRVAHGSLVTQPQNNPIRPGYNFLGWYKSINDNSVFNFKEERVYSDITIYASWVSTTVTVTFNKNNDDAQDGGTTEQLIQAGGTVPSDVQGLPTRNNYIIDTWNTKADGTGTVFEFGKTIVSISITIFAQWLKAYTVTFNTGIGGPLVENQVVGHGRKAIKPADPRRDFNAFGGWYTDANFTTLFNFETEVITANITLFAKWIPNSYTVAFNTDDGGSAVPNAIVNHGEKVTKPADPTRAGYTFGGWYKEVGLVNLFNSETEVITANITLFAKWIPNSYTVAFNTDDGGSAVPNAIVNHGEKVTKPADPTRAGYTFGGWYKEVGLVNAFNFANEVITANITLFAKWIPNSYTVAFNTDDGGSAVPNAIVNHGEKVTKPADPTRVGYTFGGWYKEVGLVNLFNFDTEIITANITLFAKWIPNSYTVAFNTGDGGSAVPNAIVNHGEKVTKPADPTRAGYTFGGWYKEVGLVNAFNSETEVITANITLFAKWIPNSYTVAFNTDDGGSAVPNAIVNHGEKVTKPADPTRAGYTFGGWYKEVGLVNAFNSETEVITANITLFALWIPNSYTVAFNTDDGGSAVPNAIVNHGEKVTKPADPTRAGYTFGGWYKEVGLVNAFNFDTEIITANITLYAKWTSSTTLITSINLGKTRPHVTLIGKTTQLNATVLPANATKKVLTWTTNNTTVATVDETGLVTTHAKGKALITATSTDGSNKRDTITIDVHPYFYVPDNNFRDALKAINSNWFIQVDEVDGLKIEDPDIASYSGLIDVSNKNISSLKGIEYFVGLGLLDCSNNQLSTLDVSKNVALTYLDCSSNLLSTLDVNKNVILGTLTCNSNRLITLDVSANKALTSLYCELNQLTTLDVSNNVALTQLWCYSNQLQTLDVRNNVALTSLYCYSNNLTTLDIRGIRSVPSSNSLKIITGGSGTNNGGLTTLKVHENLKINSEVQAVKTRFIANVTISTWSADQGSTIYTSLCSDWNPAGTGNCDSDIKVTSINLGKTRPHVTLIGKKTQLNAAVLPANATKKVLTWTTNNTTVATVDETGLVTTHAKGKALITATSTDGSNKRDTITIDVHPYFYVPDNNFRDALKAINSNWFIQVDEVDGLKIEDPDIASYSGLIDVSNKNISSLKGIEYFVGLGLLDCSNNQLSTLDVSKNVALRYLDCYSNLLTSLDVSKNVLLRELLCQYNQLGTLNVSKNVALTELACNYNQLTTLDVSENVLLTSLVCYSNLLTSLDISKNVLLRELRCQSNQLTSLDMRGMRSAFSLTIVSFGTGVSNNSLLSIKIHENVVAVSELATEELTKAAIMGVQIDTYEGEGTNTNPYVSKICDYDPNTGNQVTNPRECKP</sequence>
<dbReference type="NCBIfam" id="TIGR02543">
    <property type="entry name" value="List_Bact_rpt"/>
    <property type="match status" value="8"/>
</dbReference>
<name>A0AAE0RZ54_9BIVA</name>
<reference evidence="5" key="2">
    <citation type="journal article" date="2021" name="Genome Biol. Evol.">
        <title>Developing a high-quality reference genome for a parasitic bivalve with doubly uniparental inheritance (Bivalvia: Unionida).</title>
        <authorList>
            <person name="Smith C.H."/>
        </authorList>
    </citation>
    <scope>NUCLEOTIDE SEQUENCE</scope>
    <source>
        <strain evidence="5">CHS0354</strain>
        <tissue evidence="5">Mantle</tissue>
    </source>
</reference>
<dbReference type="Proteomes" id="UP001195483">
    <property type="component" value="Unassembled WGS sequence"/>
</dbReference>
<dbReference type="SUPFAM" id="SSF49373">
    <property type="entry name" value="Invasin/intimin cell-adhesion fragments"/>
    <property type="match status" value="2"/>
</dbReference>
<dbReference type="SUPFAM" id="SSF52058">
    <property type="entry name" value="L domain-like"/>
    <property type="match status" value="2"/>
</dbReference>
<feature type="domain" description="BIG2" evidence="4">
    <location>
        <begin position="987"/>
        <end position="1065"/>
    </location>
</feature>
<dbReference type="Pfam" id="PF09479">
    <property type="entry name" value="Flg_new"/>
    <property type="match status" value="13"/>
</dbReference>
<comment type="subcellular location">
    <subcellularLocation>
        <location evidence="1">Cell envelope</location>
    </subcellularLocation>
</comment>
<feature type="domain" description="BIG2" evidence="4">
    <location>
        <begin position="1340"/>
        <end position="1418"/>
    </location>
</feature>
<evidence type="ECO:0000313" key="6">
    <source>
        <dbReference type="Proteomes" id="UP001195483"/>
    </source>
</evidence>
<evidence type="ECO:0000313" key="5">
    <source>
        <dbReference type="EMBL" id="KAK3582200.1"/>
    </source>
</evidence>
<dbReference type="InterPro" id="IPR008964">
    <property type="entry name" value="Invasin/intimin_cell_adhesion"/>
</dbReference>
<evidence type="ECO:0000256" key="2">
    <source>
        <dbReference type="ARBA" id="ARBA00022614"/>
    </source>
</evidence>